<protein>
    <submittedName>
        <fullName evidence="1">Uncharacterized protein</fullName>
    </submittedName>
</protein>
<evidence type="ECO:0000313" key="1">
    <source>
        <dbReference type="EMBL" id="JAD22158.1"/>
    </source>
</evidence>
<accession>A0A0A8YA08</accession>
<reference evidence="1" key="2">
    <citation type="journal article" date="2015" name="Data Brief">
        <title>Shoot transcriptome of the giant reed, Arundo donax.</title>
        <authorList>
            <person name="Barrero R.A."/>
            <person name="Guerrero F.D."/>
            <person name="Moolhuijzen P."/>
            <person name="Goolsby J.A."/>
            <person name="Tidwell J."/>
            <person name="Bellgard S.E."/>
            <person name="Bellgard M.I."/>
        </authorList>
    </citation>
    <scope>NUCLEOTIDE SEQUENCE</scope>
    <source>
        <tissue evidence="1">Shoot tissue taken approximately 20 cm above the soil surface</tissue>
    </source>
</reference>
<name>A0A0A8YA08_ARUDO</name>
<dbReference type="AlphaFoldDB" id="A0A0A8YA08"/>
<reference evidence="1" key="1">
    <citation type="submission" date="2014-09" db="EMBL/GenBank/DDBJ databases">
        <authorList>
            <person name="Magalhaes I.L.F."/>
            <person name="Oliveira U."/>
            <person name="Santos F.R."/>
            <person name="Vidigal T.H.D.A."/>
            <person name="Brescovit A.D."/>
            <person name="Santos A.J."/>
        </authorList>
    </citation>
    <scope>NUCLEOTIDE SEQUENCE</scope>
    <source>
        <tissue evidence="1">Shoot tissue taken approximately 20 cm above the soil surface</tissue>
    </source>
</reference>
<proteinExistence type="predicted"/>
<organism evidence="1">
    <name type="scientific">Arundo donax</name>
    <name type="common">Giant reed</name>
    <name type="synonym">Donax arundinaceus</name>
    <dbReference type="NCBI Taxonomy" id="35708"/>
    <lineage>
        <taxon>Eukaryota</taxon>
        <taxon>Viridiplantae</taxon>
        <taxon>Streptophyta</taxon>
        <taxon>Embryophyta</taxon>
        <taxon>Tracheophyta</taxon>
        <taxon>Spermatophyta</taxon>
        <taxon>Magnoliopsida</taxon>
        <taxon>Liliopsida</taxon>
        <taxon>Poales</taxon>
        <taxon>Poaceae</taxon>
        <taxon>PACMAD clade</taxon>
        <taxon>Arundinoideae</taxon>
        <taxon>Arundineae</taxon>
        <taxon>Arundo</taxon>
    </lineage>
</organism>
<dbReference type="EMBL" id="GBRH01275737">
    <property type="protein sequence ID" value="JAD22158.1"/>
    <property type="molecule type" value="Transcribed_RNA"/>
</dbReference>
<sequence>MNWKMVGKHTGRNGERAGISRRRLDVIRGA</sequence>